<evidence type="ECO:0000313" key="2">
    <source>
        <dbReference type="EMBL" id="AFS53236.1"/>
    </source>
</evidence>
<dbReference type="HOGENOM" id="CLU_096056_0_0_0"/>
<proteinExistence type="predicted"/>
<protein>
    <recommendedName>
        <fullName evidence="4">Periplasmic heavy metal sensor</fullName>
    </recommendedName>
</protein>
<evidence type="ECO:0000256" key="1">
    <source>
        <dbReference type="SAM" id="Phobius"/>
    </source>
</evidence>
<keyword evidence="1" id="KW-1133">Transmembrane helix</keyword>
<dbReference type="AlphaFoldDB" id="J9ZAS9"/>
<organism evidence="2 3">
    <name type="scientific">Leptospirillum ferriphilum (strain ML-04)</name>
    <dbReference type="NCBI Taxonomy" id="1048260"/>
    <lineage>
        <taxon>Bacteria</taxon>
        <taxon>Pseudomonadati</taxon>
        <taxon>Nitrospirota</taxon>
        <taxon>Nitrospiria</taxon>
        <taxon>Nitrospirales</taxon>
        <taxon>Nitrospiraceae</taxon>
        <taxon>Leptospirillum</taxon>
    </lineage>
</organism>
<name>J9ZAS9_LEPFM</name>
<dbReference type="Gene3D" id="1.20.120.1490">
    <property type="match status" value="1"/>
</dbReference>
<evidence type="ECO:0000313" key="3">
    <source>
        <dbReference type="Proteomes" id="UP000006177"/>
    </source>
</evidence>
<evidence type="ECO:0008006" key="4">
    <source>
        <dbReference type="Google" id="ProtNLM"/>
    </source>
</evidence>
<dbReference type="PATRIC" id="fig|1048260.3.peg.1093"/>
<dbReference type="Proteomes" id="UP000006177">
    <property type="component" value="Chromosome"/>
</dbReference>
<dbReference type="STRING" id="1048260.LFML04_1005"/>
<accession>J9ZAS9</accession>
<keyword evidence="1" id="KW-0472">Membrane</keyword>
<dbReference type="EMBL" id="CP002919">
    <property type="protein sequence ID" value="AFS53236.1"/>
    <property type="molecule type" value="Genomic_DNA"/>
</dbReference>
<keyword evidence="1" id="KW-0812">Transmembrane</keyword>
<reference evidence="2 3" key="1">
    <citation type="journal article" date="2011" name="J. Microbiol.">
        <title>Complete genome of Leptospirillum ferriphilum ML-04 provides insight into its physiology and environmental adaptation.</title>
        <authorList>
            <person name="Mi S."/>
            <person name="Song J."/>
            <person name="Lin J."/>
            <person name="Che Y."/>
            <person name="Zheng H."/>
            <person name="Lin J."/>
        </authorList>
    </citation>
    <scope>NUCLEOTIDE SEQUENCE [LARGE SCALE GENOMIC DNA]</scope>
    <source>
        <strain evidence="2 3">ML-04</strain>
    </source>
</reference>
<sequence length="253" mass="29369">MFPLSPDIPWRQKRPMNISSDDHVRIFFPLHRSKSPKIKHFIPGRFPGTEFSLRTRGYTLTIGFLSEGASGSSVHHTFENRRSATMLCKKMAHFLFGLSALCLLGFVDVAPASAHMHPHGEMMMQGGPIPFYLMNQDRIGLSKDQVAKLLKLKESFLRTAIMEKARIRVLHLDVMEHMMHHRIDTATVRKDMDQILSHKRTLMHGYLDMISRAHAVLTAQQFDKVKRLWREMMMMHHEMMMGPHHGPMDHRHM</sequence>
<gene>
    <name evidence="2" type="ordered locus">LFML04_1005</name>
</gene>
<feature type="transmembrane region" description="Helical" evidence="1">
    <location>
        <begin position="91"/>
        <end position="114"/>
    </location>
</feature>
<dbReference type="KEGG" id="lfi:LFML04_1005"/>